<reference evidence="2" key="1">
    <citation type="submission" date="2021-06" db="EMBL/GenBank/DDBJ databases">
        <title>Parelaphostrongylus tenuis whole genome reference sequence.</title>
        <authorList>
            <person name="Garwood T.J."/>
            <person name="Larsen P.A."/>
            <person name="Fountain-Jones N.M."/>
            <person name="Garbe J.R."/>
            <person name="Macchietto M.G."/>
            <person name="Kania S.A."/>
            <person name="Gerhold R.W."/>
            <person name="Richards J.E."/>
            <person name="Wolf T.M."/>
        </authorList>
    </citation>
    <scope>NUCLEOTIDE SEQUENCE</scope>
    <source>
        <strain evidence="2">MNPRO001-30</strain>
        <tissue evidence="2">Meninges</tissue>
    </source>
</reference>
<feature type="compositionally biased region" description="Polar residues" evidence="1">
    <location>
        <begin position="91"/>
        <end position="110"/>
    </location>
</feature>
<organism evidence="2 3">
    <name type="scientific">Parelaphostrongylus tenuis</name>
    <name type="common">Meningeal worm</name>
    <dbReference type="NCBI Taxonomy" id="148309"/>
    <lineage>
        <taxon>Eukaryota</taxon>
        <taxon>Metazoa</taxon>
        <taxon>Ecdysozoa</taxon>
        <taxon>Nematoda</taxon>
        <taxon>Chromadorea</taxon>
        <taxon>Rhabditida</taxon>
        <taxon>Rhabditina</taxon>
        <taxon>Rhabditomorpha</taxon>
        <taxon>Strongyloidea</taxon>
        <taxon>Metastrongylidae</taxon>
        <taxon>Parelaphostrongylus</taxon>
    </lineage>
</organism>
<evidence type="ECO:0000313" key="3">
    <source>
        <dbReference type="Proteomes" id="UP001196413"/>
    </source>
</evidence>
<comment type="caution">
    <text evidence="2">The sequence shown here is derived from an EMBL/GenBank/DDBJ whole genome shotgun (WGS) entry which is preliminary data.</text>
</comment>
<gene>
    <name evidence="2" type="ORF">KIN20_035676</name>
</gene>
<proteinExistence type="predicted"/>
<dbReference type="Proteomes" id="UP001196413">
    <property type="component" value="Unassembled WGS sequence"/>
</dbReference>
<sequence>MSPTMQEESKRPAFRDTCKENKVLEHMQKNTLSQSLIDDQCDGINRMDAAGEKYALKRKISAETRSRLPAIFFGRNNCTYQTLLEQGISRGKSSNYDRNTNEYSEAPASSQSLIRSSVYNARVHIRAND</sequence>
<name>A0AAD5WKQ8_PARTN</name>
<accession>A0AAD5WKQ8</accession>
<evidence type="ECO:0000313" key="2">
    <source>
        <dbReference type="EMBL" id="KAJ1373310.1"/>
    </source>
</evidence>
<dbReference type="AlphaFoldDB" id="A0AAD5WKQ8"/>
<keyword evidence="3" id="KW-1185">Reference proteome</keyword>
<feature type="region of interest" description="Disordered" evidence="1">
    <location>
        <begin position="89"/>
        <end position="110"/>
    </location>
</feature>
<protein>
    <submittedName>
        <fullName evidence="2">Uncharacterized protein</fullName>
    </submittedName>
</protein>
<dbReference type="EMBL" id="JAHQIW010007262">
    <property type="protein sequence ID" value="KAJ1373310.1"/>
    <property type="molecule type" value="Genomic_DNA"/>
</dbReference>
<evidence type="ECO:0000256" key="1">
    <source>
        <dbReference type="SAM" id="MobiDB-lite"/>
    </source>
</evidence>